<comment type="caution">
    <text evidence="3">The sequence shown here is derived from an EMBL/GenBank/DDBJ whole genome shotgun (WGS) entry which is preliminary data.</text>
</comment>
<evidence type="ECO:0000313" key="4">
    <source>
        <dbReference type="Proteomes" id="UP000287687"/>
    </source>
</evidence>
<dbReference type="Gene3D" id="3.40.190.10">
    <property type="entry name" value="Periplasmic binding protein-like II"/>
    <property type="match status" value="1"/>
</dbReference>
<keyword evidence="4" id="KW-1185">Reference proteome</keyword>
<comment type="similarity">
    <text evidence="1">Belongs to the UPF0065 (bug) family.</text>
</comment>
<sequence>MKPIHIALVAMLLSTAAVAVQAQTSFPDRPLTIMVPAAAGGPSDTVARLIAQSMSKTLGQQVLIENMGGAGGSLGAATVAQADPDGYHLLLYHIGVATFAALYPNLTYKPIEDFSSIGLITEVPMTVVGRKDLEPKTFADLLVYLKQNGPAVTFGTAGTGAVSHLCGMLIQDATKSKMTLVPYKGMGPAMTDLIGGRIDLACDQTTNTVTQIKAEEVKPYAVTTKARIAVLPDVPTVDESGVKGFELSAWHALWAPKGTPDDVRAKLSDALKVALKDKTVIERMAGLGTTPVSEDQATPLALDQKFKAEVERLTTLIATSNIK</sequence>
<dbReference type="Pfam" id="PF03401">
    <property type="entry name" value="TctC"/>
    <property type="match status" value="1"/>
</dbReference>
<dbReference type="OrthoDB" id="8443386at2"/>
<dbReference type="AlphaFoldDB" id="A0A3S4UIN1"/>
<evidence type="ECO:0000256" key="1">
    <source>
        <dbReference type="ARBA" id="ARBA00006987"/>
    </source>
</evidence>
<dbReference type="SUPFAM" id="SSF53850">
    <property type="entry name" value="Periplasmic binding protein-like II"/>
    <property type="match status" value="1"/>
</dbReference>
<dbReference type="InterPro" id="IPR005064">
    <property type="entry name" value="BUG"/>
</dbReference>
<gene>
    <name evidence="3" type="ORF">EPK99_22620</name>
</gene>
<keyword evidence="2" id="KW-0732">Signal</keyword>
<dbReference type="InterPro" id="IPR042100">
    <property type="entry name" value="Bug_dom1"/>
</dbReference>
<feature type="chain" id="PRO_5018707330" evidence="2">
    <location>
        <begin position="23"/>
        <end position="323"/>
    </location>
</feature>
<feature type="signal peptide" evidence="2">
    <location>
        <begin position="1"/>
        <end position="22"/>
    </location>
</feature>
<dbReference type="PANTHER" id="PTHR42928">
    <property type="entry name" value="TRICARBOXYLATE-BINDING PROTEIN"/>
    <property type="match status" value="1"/>
</dbReference>
<protein>
    <submittedName>
        <fullName evidence="3">Tripartite tricarboxylate transporter substrate binding protein BugD</fullName>
    </submittedName>
</protein>
<accession>A0A3S4UIN1</accession>
<dbReference type="Proteomes" id="UP000287687">
    <property type="component" value="Unassembled WGS sequence"/>
</dbReference>
<dbReference type="PANTHER" id="PTHR42928:SF5">
    <property type="entry name" value="BLR1237 PROTEIN"/>
    <property type="match status" value="1"/>
</dbReference>
<reference evidence="3 4" key="1">
    <citation type="submission" date="2019-01" db="EMBL/GenBank/DDBJ databases">
        <title>The draft genome of Rhizobium sp. 24NR.</title>
        <authorList>
            <person name="Liu L."/>
            <person name="Liang L."/>
            <person name="Shi S."/>
            <person name="Xu L."/>
            <person name="Wang X."/>
            <person name="Li L."/>
            <person name="Zhang X."/>
        </authorList>
    </citation>
    <scope>NUCLEOTIDE SEQUENCE [LARGE SCALE GENOMIC DNA]</scope>
    <source>
        <strain evidence="3 4">24NR</strain>
    </source>
</reference>
<dbReference type="Gene3D" id="3.40.190.150">
    <property type="entry name" value="Bordetella uptake gene, domain 1"/>
    <property type="match status" value="1"/>
</dbReference>
<evidence type="ECO:0000313" key="3">
    <source>
        <dbReference type="EMBL" id="RWX74710.1"/>
    </source>
</evidence>
<evidence type="ECO:0000256" key="2">
    <source>
        <dbReference type="SAM" id="SignalP"/>
    </source>
</evidence>
<name>A0A3S4UIN1_9HYPH</name>
<organism evidence="3 4">
    <name type="scientific">Neorhizobium lilium</name>
    <dbReference type="NCBI Taxonomy" id="2503024"/>
    <lineage>
        <taxon>Bacteria</taxon>
        <taxon>Pseudomonadati</taxon>
        <taxon>Pseudomonadota</taxon>
        <taxon>Alphaproteobacteria</taxon>
        <taxon>Hyphomicrobiales</taxon>
        <taxon>Rhizobiaceae</taxon>
        <taxon>Rhizobium/Agrobacterium group</taxon>
        <taxon>Neorhizobium</taxon>
    </lineage>
</organism>
<dbReference type="PIRSF" id="PIRSF017082">
    <property type="entry name" value="YflP"/>
    <property type="match status" value="1"/>
</dbReference>
<proteinExistence type="inferred from homology"/>
<dbReference type="EMBL" id="SBIP01000006">
    <property type="protein sequence ID" value="RWX74710.1"/>
    <property type="molecule type" value="Genomic_DNA"/>
</dbReference>